<dbReference type="NCBIfam" id="TIGR02492">
    <property type="entry name" value="flgK_ends"/>
    <property type="match status" value="1"/>
</dbReference>
<feature type="domain" description="Flagellar basal-body/hook protein C-terminal" evidence="8">
    <location>
        <begin position="408"/>
        <end position="446"/>
    </location>
</feature>
<name>A0ABV7SS36_9SPHN</name>
<evidence type="ECO:0000313" key="11">
    <source>
        <dbReference type="Proteomes" id="UP001595713"/>
    </source>
</evidence>
<sequence length="448" mass="44599">MSDLLGIGASGVRAYQSALTTVSENIANAATTGYARRAVQLSEVGASGGSLTQRNVVSGSGVLVSGVARSADAFRAADVRAAGADLARSETAIGSLGAIQTALTGNQLGNRLTSFFNATKAVAADPSASTPRQAMLESATAVAQAFTGTGKQLDAVAAELDVTATEAAAGLDGLGASLAKINDALGRTQPGTAGAAQLADQRDQLLEQMSAISDVSVVTDAAGRATVRLGGAAGPVFVAGSEAGHVSYVRNEEGAVSFAVERAGTNSTLSPNGGVLAGIAEGVQRVAAARDQLNTLATTFVDGINAVQAQGQDLDGGPGAAMFAAGATPSDVSMVLRDPRGLAAAAAGGGARDNSNLAKFETLRNSSQIEAGVTALVAGNASALSGKQAVAEAQGAIRDNAVAALDSATGVNLDSEAVDLLRFQQAYQASARIIQVARETMQSILDIR</sequence>
<keyword evidence="10" id="KW-0282">Flagellum</keyword>
<comment type="similarity">
    <text evidence="3">Belongs to the flagella basal body rod proteins family.</text>
</comment>
<evidence type="ECO:0000259" key="9">
    <source>
        <dbReference type="Pfam" id="PF22638"/>
    </source>
</evidence>
<evidence type="ECO:0000256" key="5">
    <source>
        <dbReference type="ARBA" id="ARBA00022525"/>
    </source>
</evidence>
<evidence type="ECO:0000256" key="1">
    <source>
        <dbReference type="ARBA" id="ARBA00004117"/>
    </source>
</evidence>
<dbReference type="RefSeq" id="WP_261293691.1">
    <property type="nucleotide sequence ID" value="NZ_JANQBK010000004.1"/>
</dbReference>
<keyword evidence="5" id="KW-0964">Secreted</keyword>
<dbReference type="PANTHER" id="PTHR30033:SF2">
    <property type="entry name" value="FLAGELLAR HOOK PROTEIN"/>
    <property type="match status" value="1"/>
</dbReference>
<protein>
    <recommendedName>
        <fullName evidence="4">Flagellar hook-associated protein 1</fullName>
    </recommendedName>
</protein>
<evidence type="ECO:0000256" key="2">
    <source>
        <dbReference type="ARBA" id="ARBA00004613"/>
    </source>
</evidence>
<dbReference type="InterPro" id="IPR002371">
    <property type="entry name" value="FlgK"/>
</dbReference>
<gene>
    <name evidence="10" type="primary">flgK</name>
    <name evidence="10" type="ORF">ACFONA_01930</name>
</gene>
<dbReference type="Proteomes" id="UP001595713">
    <property type="component" value="Unassembled WGS sequence"/>
</dbReference>
<comment type="caution">
    <text evidence="10">The sequence shown here is derived from an EMBL/GenBank/DDBJ whole genome shotgun (WGS) entry which is preliminary data.</text>
</comment>
<dbReference type="SUPFAM" id="SSF64518">
    <property type="entry name" value="Phase 1 flagellin"/>
    <property type="match status" value="1"/>
</dbReference>
<dbReference type="Pfam" id="PF00460">
    <property type="entry name" value="Flg_bb_rod"/>
    <property type="match status" value="1"/>
</dbReference>
<keyword evidence="6" id="KW-0975">Bacterial flagellum</keyword>
<dbReference type="Pfam" id="PF22638">
    <property type="entry name" value="FlgK_D1"/>
    <property type="match status" value="1"/>
</dbReference>
<organism evidence="10 11">
    <name type="scientific">Sphingomonas hylomeconis</name>
    <dbReference type="NCBI Taxonomy" id="1395958"/>
    <lineage>
        <taxon>Bacteria</taxon>
        <taxon>Pseudomonadati</taxon>
        <taxon>Pseudomonadota</taxon>
        <taxon>Alphaproteobacteria</taxon>
        <taxon>Sphingomonadales</taxon>
        <taxon>Sphingomonadaceae</taxon>
        <taxon>Sphingomonas</taxon>
    </lineage>
</organism>
<feature type="domain" description="Flagellar basal body rod protein N-terminal" evidence="7">
    <location>
        <begin position="7"/>
        <end position="34"/>
    </location>
</feature>
<evidence type="ECO:0000256" key="3">
    <source>
        <dbReference type="ARBA" id="ARBA00009677"/>
    </source>
</evidence>
<dbReference type="InterPro" id="IPR053927">
    <property type="entry name" value="FlgK_helical"/>
</dbReference>
<reference evidence="11" key="1">
    <citation type="journal article" date="2019" name="Int. J. Syst. Evol. Microbiol.">
        <title>The Global Catalogue of Microorganisms (GCM) 10K type strain sequencing project: providing services to taxonomists for standard genome sequencing and annotation.</title>
        <authorList>
            <consortium name="The Broad Institute Genomics Platform"/>
            <consortium name="The Broad Institute Genome Sequencing Center for Infectious Disease"/>
            <person name="Wu L."/>
            <person name="Ma J."/>
        </authorList>
    </citation>
    <scope>NUCLEOTIDE SEQUENCE [LARGE SCALE GENOMIC DNA]</scope>
    <source>
        <strain evidence="11">KCTC 42739</strain>
    </source>
</reference>
<keyword evidence="10" id="KW-0966">Cell projection</keyword>
<accession>A0ABV7SS36</accession>
<dbReference type="EMBL" id="JBHRXP010000001">
    <property type="protein sequence ID" value="MFC3578910.1"/>
    <property type="molecule type" value="Genomic_DNA"/>
</dbReference>
<evidence type="ECO:0000313" key="10">
    <source>
        <dbReference type="EMBL" id="MFC3578910.1"/>
    </source>
</evidence>
<evidence type="ECO:0000256" key="4">
    <source>
        <dbReference type="ARBA" id="ARBA00016244"/>
    </source>
</evidence>
<keyword evidence="11" id="KW-1185">Reference proteome</keyword>
<dbReference type="PANTHER" id="PTHR30033">
    <property type="entry name" value="FLAGELLAR HOOK-ASSOCIATED PROTEIN 1"/>
    <property type="match status" value="1"/>
</dbReference>
<dbReference type="InterPro" id="IPR001444">
    <property type="entry name" value="Flag_bb_rod_N"/>
</dbReference>
<evidence type="ECO:0000256" key="6">
    <source>
        <dbReference type="ARBA" id="ARBA00023143"/>
    </source>
</evidence>
<comment type="subcellular location">
    <subcellularLocation>
        <location evidence="1">Bacterial flagellum basal body</location>
    </subcellularLocation>
    <subcellularLocation>
        <location evidence="2">Secreted</location>
    </subcellularLocation>
</comment>
<evidence type="ECO:0000259" key="7">
    <source>
        <dbReference type="Pfam" id="PF00460"/>
    </source>
</evidence>
<dbReference type="InterPro" id="IPR010930">
    <property type="entry name" value="Flg_bb/hook_C_dom"/>
</dbReference>
<keyword evidence="10" id="KW-0969">Cilium</keyword>
<proteinExistence type="inferred from homology"/>
<evidence type="ECO:0000259" key="8">
    <source>
        <dbReference type="Pfam" id="PF06429"/>
    </source>
</evidence>
<feature type="domain" description="Flagellar hook-associated protein FlgK helical" evidence="9">
    <location>
        <begin position="104"/>
        <end position="323"/>
    </location>
</feature>
<dbReference type="Pfam" id="PF06429">
    <property type="entry name" value="Flg_bbr_C"/>
    <property type="match status" value="1"/>
</dbReference>